<name>A0A0R3ML65_9BRAD</name>
<dbReference type="InterPro" id="IPR011010">
    <property type="entry name" value="DNA_brk_join_enz"/>
</dbReference>
<keyword evidence="1" id="KW-0233">DNA recombination</keyword>
<sequence>MSRYTIVAAPDQTTPRGRRDQAFLLFLARTGARVSEATGVNANDLQLERGRPQVLLHGKGRRDRVVPIPQDLVRSLTDLLSDAASPIMNRGRSSSGSTTSA</sequence>
<dbReference type="GO" id="GO:0003677">
    <property type="term" value="F:DNA binding"/>
    <property type="evidence" value="ECO:0007669"/>
    <property type="project" value="InterPro"/>
</dbReference>
<dbReference type="SUPFAM" id="SSF56349">
    <property type="entry name" value="DNA breaking-rejoining enzymes"/>
    <property type="match status" value="1"/>
</dbReference>
<dbReference type="GO" id="GO:0006310">
    <property type="term" value="P:DNA recombination"/>
    <property type="evidence" value="ECO:0007669"/>
    <property type="project" value="UniProtKB-KW"/>
</dbReference>
<evidence type="ECO:0000313" key="4">
    <source>
        <dbReference type="Proteomes" id="UP000051660"/>
    </source>
</evidence>
<proteinExistence type="predicted"/>
<dbReference type="EMBL" id="LLYB01000089">
    <property type="protein sequence ID" value="KRR20302.1"/>
    <property type="molecule type" value="Genomic_DNA"/>
</dbReference>
<dbReference type="AlphaFoldDB" id="A0A0R3ML65"/>
<protein>
    <recommendedName>
        <fullName evidence="2">Tyr recombinase domain-containing protein</fullName>
    </recommendedName>
</protein>
<comment type="caution">
    <text evidence="3">The sequence shown here is derived from an EMBL/GenBank/DDBJ whole genome shotgun (WGS) entry which is preliminary data.</text>
</comment>
<evidence type="ECO:0000259" key="2">
    <source>
        <dbReference type="PROSITE" id="PS51898"/>
    </source>
</evidence>
<accession>A0A0R3ML65</accession>
<dbReference type="Pfam" id="PF00589">
    <property type="entry name" value="Phage_integrase"/>
    <property type="match status" value="1"/>
</dbReference>
<feature type="domain" description="Tyr recombinase" evidence="2">
    <location>
        <begin position="1"/>
        <end position="101"/>
    </location>
</feature>
<dbReference type="PROSITE" id="PS51898">
    <property type="entry name" value="TYR_RECOMBINASE"/>
    <property type="match status" value="1"/>
</dbReference>
<reference evidence="3 4" key="1">
    <citation type="submission" date="2014-03" db="EMBL/GenBank/DDBJ databases">
        <title>Bradyrhizobium valentinum sp. nov., isolated from effective nodules of Lupinus mariae-josephae, a lupine endemic of basic-lime soils in Eastern Spain.</title>
        <authorList>
            <person name="Duran D."/>
            <person name="Rey L."/>
            <person name="Navarro A."/>
            <person name="Busquets A."/>
            <person name="Imperial J."/>
            <person name="Ruiz-Argueso T."/>
        </authorList>
    </citation>
    <scope>NUCLEOTIDE SEQUENCE [LARGE SCALE GENOMIC DNA]</scope>
    <source>
        <strain evidence="3 4">CCBAU 23086</strain>
    </source>
</reference>
<evidence type="ECO:0000313" key="3">
    <source>
        <dbReference type="EMBL" id="KRR20302.1"/>
    </source>
</evidence>
<dbReference type="GO" id="GO:0015074">
    <property type="term" value="P:DNA integration"/>
    <property type="evidence" value="ECO:0007669"/>
    <property type="project" value="InterPro"/>
</dbReference>
<dbReference type="InterPro" id="IPR013762">
    <property type="entry name" value="Integrase-like_cat_sf"/>
</dbReference>
<evidence type="ECO:0000256" key="1">
    <source>
        <dbReference type="ARBA" id="ARBA00023172"/>
    </source>
</evidence>
<gene>
    <name evidence="3" type="ORF">CQ14_29750</name>
</gene>
<organism evidence="3 4">
    <name type="scientific">Bradyrhizobium lablabi</name>
    <dbReference type="NCBI Taxonomy" id="722472"/>
    <lineage>
        <taxon>Bacteria</taxon>
        <taxon>Pseudomonadati</taxon>
        <taxon>Pseudomonadota</taxon>
        <taxon>Alphaproteobacteria</taxon>
        <taxon>Hyphomicrobiales</taxon>
        <taxon>Nitrobacteraceae</taxon>
        <taxon>Bradyrhizobium</taxon>
    </lineage>
</organism>
<dbReference type="InterPro" id="IPR002104">
    <property type="entry name" value="Integrase_catalytic"/>
</dbReference>
<dbReference type="Gene3D" id="1.10.443.10">
    <property type="entry name" value="Intergrase catalytic core"/>
    <property type="match status" value="1"/>
</dbReference>
<dbReference type="Proteomes" id="UP000051660">
    <property type="component" value="Unassembled WGS sequence"/>
</dbReference>